<dbReference type="Proteomes" id="UP000007886">
    <property type="component" value="Chromosome"/>
</dbReference>
<evidence type="ECO:0000313" key="3">
    <source>
        <dbReference type="Proteomes" id="UP000007886"/>
    </source>
</evidence>
<dbReference type="KEGG" id="brs:S23_27740"/>
<organism evidence="2 3">
    <name type="scientific">Bradyrhizobium cosmicum</name>
    <dbReference type="NCBI Taxonomy" id="1404864"/>
    <lineage>
        <taxon>Bacteria</taxon>
        <taxon>Pseudomonadati</taxon>
        <taxon>Pseudomonadota</taxon>
        <taxon>Alphaproteobacteria</taxon>
        <taxon>Hyphomicrobiales</taxon>
        <taxon>Nitrobacteraceae</taxon>
        <taxon>Bradyrhizobium</taxon>
    </lineage>
</organism>
<gene>
    <name evidence="2" type="ORF">S23_27740</name>
</gene>
<reference evidence="2 3" key="1">
    <citation type="journal article" date="2012" name="Microbes Environ.">
        <title>Complete genome sequence of Bradyrhizobium sp. S23321: insights into symbiosis evolution in soil oligotrophs.</title>
        <authorList>
            <person name="Okubo T."/>
            <person name="Tsukui T."/>
            <person name="Maita H."/>
            <person name="Okamoto S."/>
            <person name="Oshima K."/>
            <person name="Fujisawa T."/>
            <person name="Saito A."/>
            <person name="Futamata H."/>
            <person name="Hattori R."/>
            <person name="Shimomura Y."/>
            <person name="Haruta S."/>
            <person name="Morimoto S."/>
            <person name="Wang Y."/>
            <person name="Sakai Y."/>
            <person name="Hattori M."/>
            <person name="Aizawa S."/>
            <person name="Nagashima K.V.P."/>
            <person name="Masuda S."/>
            <person name="Hattori T."/>
            <person name="Yamashita A."/>
            <person name="Bao Z."/>
            <person name="Hayatsu M."/>
            <person name="Kajiya-Kanegae H."/>
            <person name="Yoshinaga I."/>
            <person name="Sakamoto K."/>
            <person name="Toyota K."/>
            <person name="Nakao M."/>
            <person name="Kohara M."/>
            <person name="Anda M."/>
            <person name="Niwa R."/>
            <person name="Jung-Hwan P."/>
            <person name="Sameshima-Saito R."/>
            <person name="Tokuda S."/>
            <person name="Yamamoto S."/>
            <person name="Yamamoto S."/>
            <person name="Yokoyama T."/>
            <person name="Akutsu T."/>
            <person name="Nakamura Y."/>
            <person name="Nakahira-Yanaka Y."/>
            <person name="Takada Hoshino Y."/>
            <person name="Hirakawa H."/>
            <person name="Mitsui H."/>
            <person name="Terasawa K."/>
            <person name="Itakura M."/>
            <person name="Sato S."/>
            <person name="Ikeda-Ohtsubo W."/>
            <person name="Sakakura N."/>
            <person name="Kaminuma E."/>
            <person name="Minamisawa K."/>
        </authorList>
    </citation>
    <scope>NUCLEOTIDE SEQUENCE [LARGE SCALE GENOMIC DNA]</scope>
    <source>
        <strain evidence="2 3">S23321</strain>
    </source>
</reference>
<evidence type="ECO:0000256" key="1">
    <source>
        <dbReference type="SAM" id="MobiDB-lite"/>
    </source>
</evidence>
<evidence type="ECO:0008006" key="4">
    <source>
        <dbReference type="Google" id="ProtNLM"/>
    </source>
</evidence>
<accession>A0AAI8QC36</accession>
<feature type="region of interest" description="Disordered" evidence="1">
    <location>
        <begin position="1"/>
        <end position="20"/>
    </location>
</feature>
<dbReference type="AlphaFoldDB" id="A0AAI8QC36"/>
<name>A0AAI8QC36_9BRAD</name>
<keyword evidence="3" id="KW-1185">Reference proteome</keyword>
<protein>
    <recommendedName>
        <fullName evidence="4">DUF3606 domain-containing protein</fullName>
    </recommendedName>
</protein>
<dbReference type="EMBL" id="AP012279">
    <property type="protein sequence ID" value="BAL75986.1"/>
    <property type="molecule type" value="Genomic_DNA"/>
</dbReference>
<evidence type="ECO:0000313" key="2">
    <source>
        <dbReference type="EMBL" id="BAL75986.1"/>
    </source>
</evidence>
<dbReference type="Pfam" id="PF12244">
    <property type="entry name" value="DUF3606"/>
    <property type="match status" value="1"/>
</dbReference>
<sequence>MADDTKNIGKGDRIRASQQPHEVKYIANKFNISGQAASGAIRAAGPMRDKVYDYIKQKKKDGSYS</sequence>
<proteinExistence type="predicted"/>
<dbReference type="InterPro" id="IPR022037">
    <property type="entry name" value="DUF3606"/>
</dbReference>
<dbReference type="RefSeq" id="WP_015685306.1">
    <property type="nucleotide sequence ID" value="NC_017082.1"/>
</dbReference>
<feature type="compositionally biased region" description="Basic and acidic residues" evidence="1">
    <location>
        <begin position="1"/>
        <end position="15"/>
    </location>
</feature>